<name>A0A1Y4QDD2_9FIRM</name>
<reference evidence="3" key="1">
    <citation type="submission" date="2017-04" db="EMBL/GenBank/DDBJ databases">
        <title>Function of individual gut microbiota members based on whole genome sequencing of pure cultures obtained from chicken caecum.</title>
        <authorList>
            <person name="Medvecky M."/>
            <person name="Cejkova D."/>
            <person name="Polansky O."/>
            <person name="Karasova D."/>
            <person name="Kubasova T."/>
            <person name="Cizek A."/>
            <person name="Rychlik I."/>
        </authorList>
    </citation>
    <scope>NUCLEOTIDE SEQUENCE [LARGE SCALE GENOMIC DNA]</scope>
    <source>
        <strain evidence="3">An149</strain>
    </source>
</reference>
<evidence type="ECO:0000313" key="2">
    <source>
        <dbReference type="EMBL" id="OUQ04565.1"/>
    </source>
</evidence>
<feature type="transmembrane region" description="Helical" evidence="1">
    <location>
        <begin position="50"/>
        <end position="71"/>
    </location>
</feature>
<gene>
    <name evidence="2" type="ORF">B5E91_09220</name>
</gene>
<keyword evidence="1" id="KW-0812">Transmembrane</keyword>
<proteinExistence type="predicted"/>
<protein>
    <submittedName>
        <fullName evidence="2">Uncharacterized protein</fullName>
    </submittedName>
</protein>
<keyword evidence="1" id="KW-0472">Membrane</keyword>
<comment type="caution">
    <text evidence="2">The sequence shown here is derived from an EMBL/GenBank/DDBJ whole genome shotgun (WGS) entry which is preliminary data.</text>
</comment>
<accession>A0A1Y4QDD2</accession>
<keyword evidence="1" id="KW-1133">Transmembrane helix</keyword>
<evidence type="ECO:0000313" key="3">
    <source>
        <dbReference type="Proteomes" id="UP000196258"/>
    </source>
</evidence>
<dbReference type="EMBL" id="NFLB01000010">
    <property type="protein sequence ID" value="OUQ04565.1"/>
    <property type="molecule type" value="Genomic_DNA"/>
</dbReference>
<dbReference type="RefSeq" id="WP_087257020.1">
    <property type="nucleotide sequence ID" value="NZ_CAJFOD010000074.1"/>
</dbReference>
<dbReference type="Proteomes" id="UP000196258">
    <property type="component" value="Unassembled WGS sequence"/>
</dbReference>
<feature type="transmembrane region" description="Helical" evidence="1">
    <location>
        <begin position="7"/>
        <end position="30"/>
    </location>
</feature>
<organism evidence="2 3">
    <name type="scientific">Thomasclavelia spiroformis</name>
    <dbReference type="NCBI Taxonomy" id="29348"/>
    <lineage>
        <taxon>Bacteria</taxon>
        <taxon>Bacillati</taxon>
        <taxon>Bacillota</taxon>
        <taxon>Erysipelotrichia</taxon>
        <taxon>Erysipelotrichales</taxon>
        <taxon>Coprobacillaceae</taxon>
        <taxon>Thomasclavelia</taxon>
    </lineage>
</organism>
<evidence type="ECO:0000256" key="1">
    <source>
        <dbReference type="SAM" id="Phobius"/>
    </source>
</evidence>
<dbReference type="AlphaFoldDB" id="A0A1Y4QDD2"/>
<sequence>MDKKETLCIMVMSSGLMIMIIAYLDIVSILTSIFNRLLGLNLPDIFFNSFAFRAVFMALGAIILLIGGLIYKNTNNQ</sequence>